<evidence type="ECO:0000256" key="1">
    <source>
        <dbReference type="SAM" id="Phobius"/>
    </source>
</evidence>
<protein>
    <submittedName>
        <fullName evidence="2">Uncharacterized protein</fullName>
    </submittedName>
</protein>
<comment type="caution">
    <text evidence="2">The sequence shown here is derived from an EMBL/GenBank/DDBJ whole genome shotgun (WGS) entry which is preliminary data.</text>
</comment>
<reference evidence="2 3" key="1">
    <citation type="submission" date="2021-03" db="EMBL/GenBank/DDBJ databases">
        <title>Sequencing the genomes of 1000 actinobacteria strains.</title>
        <authorList>
            <person name="Klenk H.-P."/>
        </authorList>
    </citation>
    <scope>NUCLEOTIDE SEQUENCE [LARGE SCALE GENOMIC DNA]</scope>
    <source>
        <strain evidence="2 3">DSM 20168</strain>
    </source>
</reference>
<dbReference type="RefSeq" id="WP_188950032.1">
    <property type="nucleotide sequence ID" value="NZ_BMPH01000019.1"/>
</dbReference>
<evidence type="ECO:0000313" key="2">
    <source>
        <dbReference type="EMBL" id="MBP2399290.1"/>
    </source>
</evidence>
<keyword evidence="1" id="KW-0812">Transmembrane</keyword>
<feature type="transmembrane region" description="Helical" evidence="1">
    <location>
        <begin position="25"/>
        <end position="45"/>
    </location>
</feature>
<keyword evidence="3" id="KW-1185">Reference proteome</keyword>
<dbReference type="Proteomes" id="UP001195422">
    <property type="component" value="Unassembled WGS sequence"/>
</dbReference>
<evidence type="ECO:0000313" key="3">
    <source>
        <dbReference type="Proteomes" id="UP001195422"/>
    </source>
</evidence>
<accession>A0ABS4XSG8</accession>
<keyword evidence="1" id="KW-0472">Membrane</keyword>
<proteinExistence type="predicted"/>
<dbReference type="EMBL" id="JAGIOJ010000001">
    <property type="protein sequence ID" value="MBP2399290.1"/>
    <property type="molecule type" value="Genomic_DNA"/>
</dbReference>
<gene>
    <name evidence="2" type="ORF">JOF39_002371</name>
</gene>
<name>A0ABS4XSG8_GLUPR</name>
<keyword evidence="1" id="KW-1133">Transmembrane helix</keyword>
<sequence length="213" mass="23688">MNFFSSVLEFLNSIWTWMTPGVQALASWGALLPASVGFIAALAALRTFRLRTRVDHADQWWKRVQYGLELAKSDSIADQAMGSLILGTLNSPMKPQLSENPWSSKHQQGSSTPTLKETVGKAFDRFKAYGKFRKSIRDGWLVSRREAAMLASLSRLISDDISGESVRTDELGPSGIQLSTGTRQAIRDGIVDGLRAARLESRIGTKTSRKWWK</sequence>
<organism evidence="2 3">
    <name type="scientific">Glutamicibacter protophormiae</name>
    <name type="common">Brevibacterium protophormiae</name>
    <dbReference type="NCBI Taxonomy" id="37930"/>
    <lineage>
        <taxon>Bacteria</taxon>
        <taxon>Bacillati</taxon>
        <taxon>Actinomycetota</taxon>
        <taxon>Actinomycetes</taxon>
        <taxon>Micrococcales</taxon>
        <taxon>Micrococcaceae</taxon>
        <taxon>Glutamicibacter</taxon>
    </lineage>
</organism>